<feature type="region of interest" description="Disordered" evidence="1">
    <location>
        <begin position="26"/>
        <end position="86"/>
    </location>
</feature>
<feature type="compositionally biased region" description="Polar residues" evidence="1">
    <location>
        <begin position="684"/>
        <end position="693"/>
    </location>
</feature>
<feature type="compositionally biased region" description="Polar residues" evidence="1">
    <location>
        <begin position="725"/>
        <end position="734"/>
    </location>
</feature>
<feature type="compositionally biased region" description="Polar residues" evidence="1">
    <location>
        <begin position="818"/>
        <end position="829"/>
    </location>
</feature>
<feature type="compositionally biased region" description="Basic residues" evidence="1">
    <location>
        <begin position="1196"/>
        <end position="1210"/>
    </location>
</feature>
<organism evidence="3">
    <name type="scientific">Phaffia rhodozyma</name>
    <name type="common">Yeast</name>
    <name type="synonym">Xanthophyllomyces dendrorhous</name>
    <dbReference type="NCBI Taxonomy" id="264483"/>
    <lineage>
        <taxon>Eukaryota</taxon>
        <taxon>Fungi</taxon>
        <taxon>Dikarya</taxon>
        <taxon>Basidiomycota</taxon>
        <taxon>Agaricomycotina</taxon>
        <taxon>Tremellomycetes</taxon>
        <taxon>Cystofilobasidiales</taxon>
        <taxon>Mrakiaceae</taxon>
        <taxon>Phaffia</taxon>
    </lineage>
</organism>
<feature type="compositionally biased region" description="Basic and acidic residues" evidence="1">
    <location>
        <begin position="1342"/>
        <end position="1354"/>
    </location>
</feature>
<sequence>MLVAPASPSPRSPQVAFVSSAFPSPVMGYTGTNRGSSRSRTMSRNRSLAVSVSLSKGVLSSQVPASTSPIIGESTPNKDTLTGSSGGDNDFLGAWSSFGLKNRSWTREVDTPDGSRGPSTAGDTGSSSRQSRRSRHAPVDPPFVEGDIITPYQPLPAASSSAPLLPVPSSSPLGSRPIDQPDGQHDLKRLEVVRRLGIGSYAVVYLVREVIDQNDSHNDQEWDFGELDEDEDGVGSRSDHRTYGKEFALKCLSKQDLDDESLEIQMFEATIHQSLPPHNNIVTLHHTFQTPEWLFLILELCPGEDLFYWLEHSKPPPVNPASSIPNVLPTPFLPNSPNKTAAFSPVTAKQFHTPAPHHGSAPHASHLPAYMSSSPLLPMTLSTNQYLGNGGIPTPSSSHIHSSMHNLGTPSVAYTPPTPSLLSTVPAPLLLAPSRVRLIASMFAQMCSAVQACHDVGVSHRDIKPENIIVTEEKAFRKSRGRVVCKLTDFGLATREAESEDVECGSRPYMAVECRNNMGPSYRPPPADVWSLGIVLINMLFHKNPWSDPSPTCAPFLSFRNDPKGFLAAKFPGMGTEVATYLAERVLAWDPADRVTAAEFGQWVVDLGSRLGSNKKNGHASFLNIGLGGKQVFKGGVLQFGKVDVPSKLKIEEITFQKSPVLPRRSLVAINPDQLDSPPLANRAMSTLTSSAPSPALGHASPGSTPSSPLAYSLNAFINPPPSGHLQSIRTETTPSPLSAPPGLPLPSQHLASSPAVSALPPFALSTPSSFQMVPQAPSDEALKNDSIPTSPSVADAAIGSAALSSPEAPLAPVSDVTVDQSTITSPHTTDFETDLGETNDEGDCWSRSASATSKQRKKRGVRKGKAALAAAAAAAAEGASPPEQPQQPAPLETISFELGAASRDVTSRALAIASQTLAREMSSMPYTKPGTGSSIGPSGGGGGGGPFLPPTISSNSSPAALFSSASTTRAPSTQKGDRDSSSSFTDGSWSRGRATERDVYATAGLPRMISPGSSIHSTRSVPSYSSTSTVAGLHQHSSSDSASWRSRGVSPARSTASAPNPFGPSRRDAASGGNAAGPRKVLTARPRAADSYSPAGDSFRTSRTTSSPASSIYSSGGSVSTYATSASSSGSYQQSSRGSSQYSAGNNGVQGVVKRPTNVKQMDGIPYQLDQLPRQHHFTRSGELSTSDDIFTKPRPPRPPKVKQAKVHRQQSFPAVPNLGLDTISERPKALSGVTMATSGTGGDDHRSIHSGRSVLLGPAIGSPASKDTGTGSSGSVSGGGPPSQRVLIARKRDDRSSSPAPSQLSLESLNRVPTSIGNVSSSTRSVLESAPVRLAPLKASQEKLKPKADDPPPAKLKGQVSTLRAMLSGLSKSSKKGGE</sequence>
<feature type="compositionally biased region" description="Gly residues" evidence="1">
    <location>
        <begin position="938"/>
        <end position="947"/>
    </location>
</feature>
<dbReference type="SMART" id="SM00220">
    <property type="entry name" value="S_TKc"/>
    <property type="match status" value="1"/>
</dbReference>
<feature type="region of interest" description="Disordered" evidence="1">
    <location>
        <begin position="923"/>
        <end position="1160"/>
    </location>
</feature>
<protein>
    <submittedName>
        <fullName evidence="3">Protein kinase</fullName>
    </submittedName>
</protein>
<feature type="compositionally biased region" description="Polar residues" evidence="1">
    <location>
        <begin position="1299"/>
        <end position="1328"/>
    </location>
</feature>
<proteinExistence type="predicted"/>
<feature type="compositionally biased region" description="Low complexity" evidence="1">
    <location>
        <begin position="1099"/>
        <end position="1146"/>
    </location>
</feature>
<evidence type="ECO:0000259" key="2">
    <source>
        <dbReference type="PROSITE" id="PS50011"/>
    </source>
</evidence>
<feature type="region of interest" description="Disordered" evidence="1">
    <location>
        <begin position="672"/>
        <end position="705"/>
    </location>
</feature>
<feature type="compositionally biased region" description="Basic residues" evidence="1">
    <location>
        <begin position="855"/>
        <end position="865"/>
    </location>
</feature>
<feature type="compositionally biased region" description="Polar residues" evidence="1">
    <location>
        <begin position="62"/>
        <end position="83"/>
    </location>
</feature>
<feature type="region of interest" description="Disordered" evidence="1">
    <location>
        <begin position="1178"/>
        <end position="1361"/>
    </location>
</feature>
<dbReference type="Gene3D" id="1.10.510.10">
    <property type="entry name" value="Transferase(Phosphotransferase) domain 1"/>
    <property type="match status" value="1"/>
</dbReference>
<feature type="region of interest" description="Disordered" evidence="1">
    <location>
        <begin position="807"/>
        <end position="865"/>
    </location>
</feature>
<dbReference type="PANTHER" id="PTHR24348">
    <property type="entry name" value="SERINE/THREONINE-PROTEIN KINASE UNC-51-RELATED"/>
    <property type="match status" value="1"/>
</dbReference>
<dbReference type="PROSITE" id="PS00108">
    <property type="entry name" value="PROTEIN_KINASE_ST"/>
    <property type="match status" value="1"/>
</dbReference>
<reference evidence="3" key="1">
    <citation type="submission" date="2014-08" db="EMBL/GenBank/DDBJ databases">
        <authorList>
            <person name="Sharma Rahul"/>
            <person name="Thines Marco"/>
        </authorList>
    </citation>
    <scope>NUCLEOTIDE SEQUENCE</scope>
</reference>
<accession>A0A0F7SSS5</accession>
<feature type="region of interest" description="Disordered" evidence="1">
    <location>
        <begin position="722"/>
        <end position="753"/>
    </location>
</feature>
<feature type="compositionally biased region" description="Low complexity" evidence="1">
    <location>
        <begin position="982"/>
        <end position="993"/>
    </location>
</feature>
<dbReference type="SUPFAM" id="SSF56112">
    <property type="entry name" value="Protein kinase-like (PK-like)"/>
    <property type="match status" value="1"/>
</dbReference>
<feature type="compositionally biased region" description="Low complexity" evidence="1">
    <location>
        <begin position="1039"/>
        <end position="1051"/>
    </location>
</feature>
<dbReference type="GO" id="GO:0010506">
    <property type="term" value="P:regulation of autophagy"/>
    <property type="evidence" value="ECO:0007669"/>
    <property type="project" value="InterPro"/>
</dbReference>
<keyword evidence="3" id="KW-0418">Kinase</keyword>
<feature type="compositionally biased region" description="Low complexity" evidence="1">
    <location>
        <begin position="30"/>
        <end position="61"/>
    </location>
</feature>
<feature type="compositionally biased region" description="Acidic residues" evidence="1">
    <location>
        <begin position="832"/>
        <end position="844"/>
    </location>
</feature>
<dbReference type="GO" id="GO:0004674">
    <property type="term" value="F:protein serine/threonine kinase activity"/>
    <property type="evidence" value="ECO:0007669"/>
    <property type="project" value="InterPro"/>
</dbReference>
<dbReference type="GO" id="GO:0005524">
    <property type="term" value="F:ATP binding"/>
    <property type="evidence" value="ECO:0007669"/>
    <property type="project" value="InterPro"/>
</dbReference>
<dbReference type="GO" id="GO:0005737">
    <property type="term" value="C:cytoplasm"/>
    <property type="evidence" value="ECO:0007669"/>
    <property type="project" value="TreeGrafter"/>
</dbReference>
<dbReference type="InterPro" id="IPR000719">
    <property type="entry name" value="Prot_kinase_dom"/>
</dbReference>
<dbReference type="Pfam" id="PF00069">
    <property type="entry name" value="Pkinase"/>
    <property type="match status" value="2"/>
</dbReference>
<feature type="compositionally biased region" description="Low complexity" evidence="1">
    <location>
        <begin position="954"/>
        <end position="967"/>
    </location>
</feature>
<feature type="region of interest" description="Disordered" evidence="1">
    <location>
        <begin position="106"/>
        <end position="184"/>
    </location>
</feature>
<dbReference type="EMBL" id="LN483332">
    <property type="protein sequence ID" value="CED85242.1"/>
    <property type="molecule type" value="Genomic_DNA"/>
</dbReference>
<dbReference type="PANTHER" id="PTHR24348:SF68">
    <property type="entry name" value="SERINE_THREONINE-PROTEIN KINASE ATG1C"/>
    <property type="match status" value="1"/>
</dbReference>
<feature type="region of interest" description="Disordered" evidence="1">
    <location>
        <begin position="770"/>
        <end position="790"/>
    </location>
</feature>
<evidence type="ECO:0000256" key="1">
    <source>
        <dbReference type="SAM" id="MobiDB-lite"/>
    </source>
</evidence>
<dbReference type="Gene3D" id="3.30.200.20">
    <property type="entry name" value="Phosphorylase Kinase, domain 1"/>
    <property type="match status" value="1"/>
</dbReference>
<feature type="compositionally biased region" description="Low complexity" evidence="1">
    <location>
        <begin position="155"/>
        <end position="173"/>
    </location>
</feature>
<name>A0A0F7SSS5_PHARH</name>
<evidence type="ECO:0000313" key="3">
    <source>
        <dbReference type="EMBL" id="CED85242.1"/>
    </source>
</evidence>
<dbReference type="PROSITE" id="PS50011">
    <property type="entry name" value="PROTEIN_KINASE_DOM"/>
    <property type="match status" value="1"/>
</dbReference>
<dbReference type="InterPro" id="IPR008271">
    <property type="entry name" value="Ser/Thr_kinase_AS"/>
</dbReference>
<dbReference type="InterPro" id="IPR011009">
    <property type="entry name" value="Kinase-like_dom_sf"/>
</dbReference>
<feature type="compositionally biased region" description="Low complexity" evidence="1">
    <location>
        <begin position="1018"/>
        <end position="1030"/>
    </location>
</feature>
<dbReference type="InterPro" id="IPR045269">
    <property type="entry name" value="Atg1-like"/>
</dbReference>
<feature type="domain" description="Protein kinase" evidence="2">
    <location>
        <begin position="190"/>
        <end position="622"/>
    </location>
</feature>
<keyword evidence="3" id="KW-0808">Transferase</keyword>